<dbReference type="InterPro" id="IPR028055">
    <property type="entry name" value="YidC/Oxa/ALB_C"/>
</dbReference>
<feature type="domain" description="Membrane insertase YidC/Oxa/ALB C-terminal" evidence="15">
    <location>
        <begin position="373"/>
        <end position="551"/>
    </location>
</feature>
<evidence type="ECO:0000256" key="14">
    <source>
        <dbReference type="SAM" id="MobiDB-lite"/>
    </source>
</evidence>
<dbReference type="Proteomes" id="UP000078596">
    <property type="component" value="Chromosome"/>
</dbReference>
<dbReference type="InterPro" id="IPR001708">
    <property type="entry name" value="YidC/ALB3/OXA1/COX18"/>
</dbReference>
<comment type="subunit">
    <text evidence="13">Interacts with the Sec translocase complex via SecD. Specifically interacts with transmembrane segments of nascent integral membrane proteins during membrane integration.</text>
</comment>
<dbReference type="HAMAP" id="MF_01810">
    <property type="entry name" value="YidC_type1"/>
    <property type="match status" value="1"/>
</dbReference>
<protein>
    <recommendedName>
        <fullName evidence="3 13">Membrane protein insertase YidC</fullName>
    </recommendedName>
    <alternativeName>
        <fullName evidence="12 13">Foldase YidC</fullName>
    </alternativeName>
    <alternativeName>
        <fullName evidence="11 13">Membrane integrase YidC</fullName>
    </alternativeName>
    <alternativeName>
        <fullName evidence="13">Membrane protein YidC</fullName>
    </alternativeName>
</protein>
<dbReference type="PRINTS" id="PR01900">
    <property type="entry name" value="YIDCPROTEIN"/>
</dbReference>
<dbReference type="NCBIfam" id="TIGR03592">
    <property type="entry name" value="yidC_oxa1_cterm"/>
    <property type="match status" value="1"/>
</dbReference>
<evidence type="ECO:0000256" key="3">
    <source>
        <dbReference type="ARBA" id="ARBA00015325"/>
    </source>
</evidence>
<keyword evidence="8 13" id="KW-1133">Transmembrane helix</keyword>
<dbReference type="Pfam" id="PF14849">
    <property type="entry name" value="YidC_periplas"/>
    <property type="match status" value="1"/>
</dbReference>
<keyword evidence="9 13" id="KW-0472">Membrane</keyword>
<evidence type="ECO:0000259" key="16">
    <source>
        <dbReference type="Pfam" id="PF14849"/>
    </source>
</evidence>
<dbReference type="Pfam" id="PF02096">
    <property type="entry name" value="60KD_IMP"/>
    <property type="match status" value="1"/>
</dbReference>
<evidence type="ECO:0000256" key="13">
    <source>
        <dbReference type="HAMAP-Rule" id="MF_01810"/>
    </source>
</evidence>
<dbReference type="InterPro" id="IPR038221">
    <property type="entry name" value="YidC_periplasmic_sf"/>
</dbReference>
<feature type="transmembrane region" description="Helical" evidence="13">
    <location>
        <begin position="512"/>
        <end position="537"/>
    </location>
</feature>
<feature type="transmembrane region" description="Helical" evidence="13">
    <location>
        <begin position="373"/>
        <end position="393"/>
    </location>
</feature>
<evidence type="ECO:0000256" key="9">
    <source>
        <dbReference type="ARBA" id="ARBA00023136"/>
    </source>
</evidence>
<dbReference type="NCBIfam" id="NF002352">
    <property type="entry name" value="PRK01318.1-3"/>
    <property type="match status" value="1"/>
</dbReference>
<keyword evidence="5 13" id="KW-1003">Cell membrane</keyword>
<evidence type="ECO:0000256" key="7">
    <source>
        <dbReference type="ARBA" id="ARBA00022927"/>
    </source>
</evidence>
<dbReference type="GO" id="GO:0005886">
    <property type="term" value="C:plasma membrane"/>
    <property type="evidence" value="ECO:0007669"/>
    <property type="project" value="UniProtKB-SubCell"/>
</dbReference>
<gene>
    <name evidence="13" type="primary">yidC</name>
    <name evidence="17" type="ORF">A9404_09020</name>
</gene>
<dbReference type="GO" id="GO:0032977">
    <property type="term" value="F:membrane insertase activity"/>
    <property type="evidence" value="ECO:0007669"/>
    <property type="project" value="InterPro"/>
</dbReference>
<feature type="transmembrane region" description="Helical" evidence="13">
    <location>
        <begin position="436"/>
        <end position="459"/>
    </location>
</feature>
<dbReference type="NCBIfam" id="TIGR03593">
    <property type="entry name" value="yidC_nterm"/>
    <property type="match status" value="1"/>
</dbReference>
<dbReference type="PRINTS" id="PR00701">
    <property type="entry name" value="60KDINNERMP"/>
</dbReference>
<keyword evidence="7 13" id="KW-0653">Protein transport</keyword>
<accession>A0A191ZI05</accession>
<dbReference type="KEGG" id="haz:A9404_09020"/>
<proteinExistence type="inferred from homology"/>
<dbReference type="PANTHER" id="PTHR12428:SF65">
    <property type="entry name" value="CYTOCHROME C OXIDASE ASSEMBLY PROTEIN COX18, MITOCHONDRIAL"/>
    <property type="match status" value="1"/>
</dbReference>
<dbReference type="AlphaFoldDB" id="A0A191ZI05"/>
<evidence type="ECO:0000313" key="18">
    <source>
        <dbReference type="Proteomes" id="UP000078596"/>
    </source>
</evidence>
<organism evidence="17 18">
    <name type="scientific">Halothiobacillus diazotrophicus</name>
    <dbReference type="NCBI Taxonomy" id="1860122"/>
    <lineage>
        <taxon>Bacteria</taxon>
        <taxon>Pseudomonadati</taxon>
        <taxon>Pseudomonadota</taxon>
        <taxon>Gammaproteobacteria</taxon>
        <taxon>Chromatiales</taxon>
        <taxon>Halothiobacillaceae</taxon>
        <taxon>Halothiobacillus</taxon>
    </lineage>
</organism>
<comment type="similarity">
    <text evidence="2 13">Belongs to the OXA1/ALB3/YidC family. Type 1 subfamily.</text>
</comment>
<dbReference type="Gene3D" id="2.70.98.90">
    <property type="match status" value="1"/>
</dbReference>
<keyword evidence="6 13" id="KW-0812">Transmembrane</keyword>
<evidence type="ECO:0000256" key="2">
    <source>
        <dbReference type="ARBA" id="ARBA00010527"/>
    </source>
</evidence>
<dbReference type="InterPro" id="IPR047196">
    <property type="entry name" value="YidC_ALB_C"/>
</dbReference>
<dbReference type="RefSeq" id="WP_066100514.1">
    <property type="nucleotide sequence ID" value="NZ_CP016027.1"/>
</dbReference>
<feature type="domain" description="Membrane insertase YidC N-terminal" evidence="16">
    <location>
        <begin position="81"/>
        <end position="362"/>
    </location>
</feature>
<comment type="function">
    <text evidence="13">Required for the insertion and/or proper folding and/or complex formation of integral membrane proteins into the membrane. Involved in integration of membrane proteins that insert both dependently and independently of the Sec translocase complex, as well as at least some lipoproteins. Aids folding of multispanning membrane proteins.</text>
</comment>
<reference evidence="17 18" key="1">
    <citation type="submission" date="2016-06" db="EMBL/GenBank/DDBJ databases">
        <title>Insight into the functional genes involving in sulfur oxidation in Pearl River water.</title>
        <authorList>
            <person name="Luo J."/>
            <person name="Tan X."/>
            <person name="Lin W."/>
        </authorList>
    </citation>
    <scope>NUCLEOTIDE SEQUENCE [LARGE SCALE GENOMIC DNA]</scope>
    <source>
        <strain evidence="17 18">LS2</strain>
    </source>
</reference>
<evidence type="ECO:0000313" key="17">
    <source>
        <dbReference type="EMBL" id="ANJ67509.1"/>
    </source>
</evidence>
<feature type="region of interest" description="Disordered" evidence="14">
    <location>
        <begin position="31"/>
        <end position="73"/>
    </location>
</feature>
<name>A0A191ZI05_9GAMM</name>
<dbReference type="CDD" id="cd20070">
    <property type="entry name" value="5TM_YidC_Alb3"/>
    <property type="match status" value="1"/>
</dbReference>
<evidence type="ECO:0000256" key="6">
    <source>
        <dbReference type="ARBA" id="ARBA00022692"/>
    </source>
</evidence>
<dbReference type="GO" id="GO:0051205">
    <property type="term" value="P:protein insertion into membrane"/>
    <property type="evidence" value="ECO:0007669"/>
    <property type="project" value="TreeGrafter"/>
</dbReference>
<comment type="caution">
    <text evidence="13">Lacks conserved residue(s) required for the propagation of feature annotation.</text>
</comment>
<keyword evidence="10 13" id="KW-0143">Chaperone</keyword>
<dbReference type="CDD" id="cd19961">
    <property type="entry name" value="EcYidC-like_peri"/>
    <property type="match status" value="1"/>
</dbReference>
<evidence type="ECO:0000256" key="11">
    <source>
        <dbReference type="ARBA" id="ARBA00033245"/>
    </source>
</evidence>
<evidence type="ECO:0000256" key="5">
    <source>
        <dbReference type="ARBA" id="ARBA00022475"/>
    </source>
</evidence>
<comment type="subcellular location">
    <subcellularLocation>
        <location evidence="1">Cell inner membrane</location>
        <topology evidence="1">Multi-pass membrane protein</topology>
    </subcellularLocation>
    <subcellularLocation>
        <location evidence="13">Cell membrane</location>
        <topology evidence="13">Multi-pass membrane protein</topology>
    </subcellularLocation>
</comment>
<dbReference type="PANTHER" id="PTHR12428">
    <property type="entry name" value="OXA1"/>
    <property type="match status" value="1"/>
</dbReference>
<dbReference type="NCBIfam" id="NF002353">
    <property type="entry name" value="PRK01318.1-4"/>
    <property type="match status" value="1"/>
</dbReference>
<keyword evidence="4 13" id="KW-0813">Transport</keyword>
<dbReference type="InterPro" id="IPR028053">
    <property type="entry name" value="Membr_insert_YidC_N"/>
</dbReference>
<sequence length="565" mass="63091">MDNRRLILVISLGFVLLLLWQAWTKDQTAQHAPTGTAAPQTAVPGIPDQSTAKDLPQATAPGTPAASNPAAETKTAATQTITVKTDVLDLHISTVGGVIDQADLLKYPEEQDKAKPVQLLTDSQGFVYVAQSGLIGAKGDVAPDHYATFQSARDHYELQPGQNELKIPLTWEQDGIKITKTYILKRGTYAIGVEYNIDNTTAKPWSASQYRQLTRLGVTPGTQLVHTYTGGVYAGDVPGSKDRLAYEKVSFEDMAKNNLSKDLTNGWVAIIQHYFMSAWIPAKPDQVNHFYTLKSSKNNQELYSIGMSSPVTTVAAGSTAKLDSTLYVGPKIQANLAPLAQGLNLTIDYGIFTVIADPIFWLLKHFHEWIGNWGWSIVLVTLVIKLFFLWPSAISYRSMAKMRAVTPKMQQLKERFGDDRQKLSQEMMKLYQKEKINPLGGCLPIVIQIPVFISLYWVLAESVELRQAPWILWIHDLSQKDPYFVLPLLMGISMFVQQKLNPAPMDPMQKKIFAWLPVIFTVFFSFFPAGLVLYWFVNNLLSIAQQYMITRQIEKQMATAAAKAD</sequence>
<dbReference type="STRING" id="1860122.A9404_09020"/>
<dbReference type="EMBL" id="CP016027">
    <property type="protein sequence ID" value="ANJ67509.1"/>
    <property type="molecule type" value="Genomic_DNA"/>
</dbReference>
<dbReference type="InterPro" id="IPR019998">
    <property type="entry name" value="Membr_insert_YidC"/>
</dbReference>
<evidence type="ECO:0000259" key="15">
    <source>
        <dbReference type="Pfam" id="PF02096"/>
    </source>
</evidence>
<evidence type="ECO:0000256" key="1">
    <source>
        <dbReference type="ARBA" id="ARBA00004429"/>
    </source>
</evidence>
<evidence type="ECO:0000256" key="4">
    <source>
        <dbReference type="ARBA" id="ARBA00022448"/>
    </source>
</evidence>
<evidence type="ECO:0000256" key="12">
    <source>
        <dbReference type="ARBA" id="ARBA00033342"/>
    </source>
</evidence>
<evidence type="ECO:0000256" key="10">
    <source>
        <dbReference type="ARBA" id="ARBA00023186"/>
    </source>
</evidence>
<keyword evidence="18" id="KW-1185">Reference proteome</keyword>
<dbReference type="GO" id="GO:0015031">
    <property type="term" value="P:protein transport"/>
    <property type="evidence" value="ECO:0007669"/>
    <property type="project" value="UniProtKB-KW"/>
</dbReference>
<dbReference type="OrthoDB" id="9780552at2"/>
<evidence type="ECO:0000256" key="8">
    <source>
        <dbReference type="ARBA" id="ARBA00022989"/>
    </source>
</evidence>